<protein>
    <submittedName>
        <fullName evidence="8">Alpha/Beta hydrolase protein</fullName>
    </submittedName>
</protein>
<dbReference type="PANTHER" id="PTHR11802:SF189">
    <property type="entry name" value="CARBOXYPEPTIDASE"/>
    <property type="match status" value="1"/>
</dbReference>
<evidence type="ECO:0000313" key="9">
    <source>
        <dbReference type="Proteomes" id="UP000326565"/>
    </source>
</evidence>
<reference evidence="8 9" key="1">
    <citation type="submission" date="2019-04" db="EMBL/GenBank/DDBJ databases">
        <title>Friends and foes A comparative genomics study of 23 Aspergillus species from section Flavi.</title>
        <authorList>
            <consortium name="DOE Joint Genome Institute"/>
            <person name="Kjaerbolling I."/>
            <person name="Vesth T."/>
            <person name="Frisvad J.C."/>
            <person name="Nybo J.L."/>
            <person name="Theobald S."/>
            <person name="Kildgaard S."/>
            <person name="Isbrandt T."/>
            <person name="Kuo A."/>
            <person name="Sato A."/>
            <person name="Lyhne E.K."/>
            <person name="Kogle M.E."/>
            <person name="Wiebenga A."/>
            <person name="Kun R.S."/>
            <person name="Lubbers R.J."/>
            <person name="Makela M.R."/>
            <person name="Barry K."/>
            <person name="Chovatia M."/>
            <person name="Clum A."/>
            <person name="Daum C."/>
            <person name="Haridas S."/>
            <person name="He G."/>
            <person name="LaButti K."/>
            <person name="Lipzen A."/>
            <person name="Mondo S."/>
            <person name="Riley R."/>
            <person name="Salamov A."/>
            <person name="Simmons B.A."/>
            <person name="Magnuson J.K."/>
            <person name="Henrissat B."/>
            <person name="Mortensen U.H."/>
            <person name="Larsen T.O."/>
            <person name="Devries R.P."/>
            <person name="Grigoriev I.V."/>
            <person name="Machida M."/>
            <person name="Baker S.E."/>
            <person name="Andersen M.R."/>
        </authorList>
    </citation>
    <scope>NUCLEOTIDE SEQUENCE [LARGE SCALE GENOMIC DNA]</scope>
    <source>
        <strain evidence="8 9">CBS 151.66</strain>
    </source>
</reference>
<name>A0A5N5XG73_9EURO</name>
<keyword evidence="2" id="KW-0121">Carboxypeptidase</keyword>
<dbReference type="PROSITE" id="PS00560">
    <property type="entry name" value="CARBOXYPEPT_SER_HIS"/>
    <property type="match status" value="1"/>
</dbReference>
<dbReference type="InterPro" id="IPR001563">
    <property type="entry name" value="Peptidase_S10"/>
</dbReference>
<keyword evidence="3" id="KW-0645">Protease</keyword>
<keyword evidence="6" id="KW-0325">Glycoprotein</keyword>
<feature type="chain" id="PRO_5024812537" evidence="7">
    <location>
        <begin position="20"/>
        <end position="604"/>
    </location>
</feature>
<evidence type="ECO:0000256" key="3">
    <source>
        <dbReference type="ARBA" id="ARBA00022670"/>
    </source>
</evidence>
<dbReference type="OrthoDB" id="443318at2759"/>
<dbReference type="PRINTS" id="PR00724">
    <property type="entry name" value="CRBOXYPTASEC"/>
</dbReference>
<comment type="similarity">
    <text evidence="1">Belongs to the peptidase S10 family.</text>
</comment>
<accession>A0A5N5XG73</accession>
<keyword evidence="4 7" id="KW-0732">Signal</keyword>
<keyword evidence="5 8" id="KW-0378">Hydrolase</keyword>
<dbReference type="SUPFAM" id="SSF53474">
    <property type="entry name" value="alpha/beta-Hydrolases"/>
    <property type="match status" value="1"/>
</dbReference>
<evidence type="ECO:0000256" key="2">
    <source>
        <dbReference type="ARBA" id="ARBA00022645"/>
    </source>
</evidence>
<proteinExistence type="inferred from homology"/>
<dbReference type="GO" id="GO:0000324">
    <property type="term" value="C:fungal-type vacuole"/>
    <property type="evidence" value="ECO:0007669"/>
    <property type="project" value="TreeGrafter"/>
</dbReference>
<dbReference type="GO" id="GO:0004185">
    <property type="term" value="F:serine-type carboxypeptidase activity"/>
    <property type="evidence" value="ECO:0007669"/>
    <property type="project" value="InterPro"/>
</dbReference>
<evidence type="ECO:0000313" key="8">
    <source>
        <dbReference type="EMBL" id="KAB8079738.1"/>
    </source>
</evidence>
<evidence type="ECO:0000256" key="6">
    <source>
        <dbReference type="ARBA" id="ARBA00023180"/>
    </source>
</evidence>
<evidence type="ECO:0000256" key="7">
    <source>
        <dbReference type="SAM" id="SignalP"/>
    </source>
</evidence>
<keyword evidence="9" id="KW-1185">Reference proteome</keyword>
<gene>
    <name evidence="8" type="ORF">BDV29DRAFT_196834</name>
</gene>
<dbReference type="AlphaFoldDB" id="A0A5N5XG73"/>
<sequence>MVPIIPALLFLSTATAAQSYFPPQAKGLRTFDSSHIQDASLSYKNTPICSTPDLNTYSGYVSLPPRADDASPHTSNLFFYYAKSTKNRTSPLTIYLGGGPGASSISSMMTETGPCSVNPDSNSTSPNPWAWTRESDILFIDQPVQTGFSYDVLTNITIDYTTSMIIPTDFQDGILAVNHTFGVGVLGSQDYNGTANSTTNGARTLWDFMQVWLNEFPEYESPERKVHIWTESFGGRYGPTYAAYFLDQNEKIGRGQVDRVSSPSQIHVETLSIHNGCSDVVVQGALYPEFAYNNTYGVQVINTEQYESAKHNLTKMGGCLDMALECQALAQKLDPYNFGDNAEVNTLCLAADTYCYANVLAVYALSGRDIHDMAEAPTTTVPAPYVDGFFNRAWVQEALGVPVNFTSNSNVVYNAFGSTGNALITRGNAMADFGSIMKRGVKVNLIYGDRDYLCNWMGGENISLSIKHDQSAAFSSSGYTNLITNHTYIGGLVRQHGNLSFTRVFDAGHAAPAFQPETMFRVFSRIMNSKDIATGNVSLSGERGAKYRTQGTHSSFHIKNKLPDPAPPVCYTLDMATTCTESQRSALMNGTAIVEDFLVKWPSS</sequence>
<dbReference type="EMBL" id="ML732149">
    <property type="protein sequence ID" value="KAB8079738.1"/>
    <property type="molecule type" value="Genomic_DNA"/>
</dbReference>
<dbReference type="InterPro" id="IPR029058">
    <property type="entry name" value="AB_hydrolase_fold"/>
</dbReference>
<dbReference type="PANTHER" id="PTHR11802">
    <property type="entry name" value="SERINE PROTEASE FAMILY S10 SERINE CARBOXYPEPTIDASE"/>
    <property type="match status" value="1"/>
</dbReference>
<evidence type="ECO:0000256" key="4">
    <source>
        <dbReference type="ARBA" id="ARBA00022729"/>
    </source>
</evidence>
<feature type="signal peptide" evidence="7">
    <location>
        <begin position="1"/>
        <end position="19"/>
    </location>
</feature>
<dbReference type="Proteomes" id="UP000326565">
    <property type="component" value="Unassembled WGS sequence"/>
</dbReference>
<evidence type="ECO:0000256" key="1">
    <source>
        <dbReference type="ARBA" id="ARBA00009431"/>
    </source>
</evidence>
<dbReference type="Pfam" id="PF00450">
    <property type="entry name" value="Peptidase_S10"/>
    <property type="match status" value="1"/>
</dbReference>
<dbReference type="GO" id="GO:0006508">
    <property type="term" value="P:proteolysis"/>
    <property type="evidence" value="ECO:0007669"/>
    <property type="project" value="UniProtKB-KW"/>
</dbReference>
<organism evidence="8 9">
    <name type="scientific">Aspergillus leporis</name>
    <dbReference type="NCBI Taxonomy" id="41062"/>
    <lineage>
        <taxon>Eukaryota</taxon>
        <taxon>Fungi</taxon>
        <taxon>Dikarya</taxon>
        <taxon>Ascomycota</taxon>
        <taxon>Pezizomycotina</taxon>
        <taxon>Eurotiomycetes</taxon>
        <taxon>Eurotiomycetidae</taxon>
        <taxon>Eurotiales</taxon>
        <taxon>Aspergillaceae</taxon>
        <taxon>Aspergillus</taxon>
        <taxon>Aspergillus subgen. Circumdati</taxon>
    </lineage>
</organism>
<dbReference type="Gene3D" id="3.40.50.1820">
    <property type="entry name" value="alpha/beta hydrolase"/>
    <property type="match status" value="1"/>
</dbReference>
<dbReference type="InterPro" id="IPR033124">
    <property type="entry name" value="Ser_caboxypep_his_AS"/>
</dbReference>
<evidence type="ECO:0000256" key="5">
    <source>
        <dbReference type="ARBA" id="ARBA00022801"/>
    </source>
</evidence>